<evidence type="ECO:0000256" key="5">
    <source>
        <dbReference type="SAM" id="MobiDB-lite"/>
    </source>
</evidence>
<evidence type="ECO:0000313" key="7">
    <source>
        <dbReference type="Proteomes" id="UP001590951"/>
    </source>
</evidence>
<protein>
    <submittedName>
        <fullName evidence="6">Uncharacterized protein</fullName>
    </submittedName>
</protein>
<dbReference type="PANTHER" id="PTHR13126:SF0">
    <property type="entry name" value="ATP SYNTHASE MITOCHONDRIAL F1 COMPLEX ASSEMBLY FACTOR 1"/>
    <property type="match status" value="1"/>
</dbReference>
<gene>
    <name evidence="6" type="ORF">ABVK25_012094</name>
</gene>
<evidence type="ECO:0000256" key="4">
    <source>
        <dbReference type="ARBA" id="ARBA00023128"/>
    </source>
</evidence>
<reference evidence="6 7" key="1">
    <citation type="submission" date="2024-09" db="EMBL/GenBank/DDBJ databases">
        <title>Rethinking Asexuality: The Enigmatic Case of Functional Sexual Genes in Lepraria (Stereocaulaceae).</title>
        <authorList>
            <person name="Doellman M."/>
            <person name="Sun Y."/>
            <person name="Barcenas-Pena A."/>
            <person name="Lumbsch H.T."/>
            <person name="Grewe F."/>
        </authorList>
    </citation>
    <scope>NUCLEOTIDE SEQUENCE [LARGE SCALE GENOMIC DNA]</scope>
    <source>
        <strain evidence="6 7">Grewe 0041</strain>
    </source>
</reference>
<name>A0ABR4AJV1_9LECA</name>
<dbReference type="Proteomes" id="UP001590951">
    <property type="component" value="Unassembled WGS sequence"/>
</dbReference>
<dbReference type="PANTHER" id="PTHR13126">
    <property type="entry name" value="CHAPERONE ATP11"/>
    <property type="match status" value="1"/>
</dbReference>
<keyword evidence="7" id="KW-1185">Reference proteome</keyword>
<proteinExistence type="inferred from homology"/>
<sequence>MAAFRLPALWRHAFGNGAPQYLRGTQRRWAQVHDVRFLVTHREPNRVIEKYKDKLQQKARQEGLKDVDELKAVYQDKIKTERKKFLAPTTSPASSSAFPPPPQPPTSTAQHTPSNKSPNPPSLKTLSSYIDITKTLELPQKEIEYIWRLRHAPDPQSLCAIIPQFTYRRIESTARRPPQFVLPLPREGQGAEIHFLQWTFPSPTTTTVLFTHLAEYKLKGEYAQPHTTVTHHLDLADPKGLILLQGTVVVGRGITVDEGKWLLMCLQKFYGGEEKVERKKLLEQFSQGDGGFKIEELLEEAEKIV</sequence>
<dbReference type="Pfam" id="PF06644">
    <property type="entry name" value="ATP11"/>
    <property type="match status" value="1"/>
</dbReference>
<evidence type="ECO:0000256" key="3">
    <source>
        <dbReference type="ARBA" id="ARBA00022946"/>
    </source>
</evidence>
<feature type="region of interest" description="Disordered" evidence="5">
    <location>
        <begin position="83"/>
        <end position="123"/>
    </location>
</feature>
<comment type="subcellular location">
    <subcellularLocation>
        <location evidence="1">Mitochondrion</location>
    </subcellularLocation>
</comment>
<comment type="similarity">
    <text evidence="2">Belongs to the ATP11 family.</text>
</comment>
<keyword evidence="4" id="KW-0496">Mitochondrion</keyword>
<evidence type="ECO:0000256" key="1">
    <source>
        <dbReference type="ARBA" id="ARBA00004173"/>
    </source>
</evidence>
<comment type="caution">
    <text evidence="6">The sequence shown here is derived from an EMBL/GenBank/DDBJ whole genome shotgun (WGS) entry which is preliminary data.</text>
</comment>
<feature type="compositionally biased region" description="Low complexity" evidence="5">
    <location>
        <begin position="87"/>
        <end position="97"/>
    </location>
</feature>
<dbReference type="EMBL" id="JBHFEH010000142">
    <property type="protein sequence ID" value="KAL2045450.1"/>
    <property type="molecule type" value="Genomic_DNA"/>
</dbReference>
<accession>A0ABR4AJV1</accession>
<dbReference type="InterPro" id="IPR010591">
    <property type="entry name" value="ATP11"/>
</dbReference>
<evidence type="ECO:0000256" key="2">
    <source>
        <dbReference type="ARBA" id="ARBA00009116"/>
    </source>
</evidence>
<evidence type="ECO:0000313" key="6">
    <source>
        <dbReference type="EMBL" id="KAL2045450.1"/>
    </source>
</evidence>
<keyword evidence="3" id="KW-0809">Transit peptide</keyword>
<organism evidence="6 7">
    <name type="scientific">Lepraria finkii</name>
    <dbReference type="NCBI Taxonomy" id="1340010"/>
    <lineage>
        <taxon>Eukaryota</taxon>
        <taxon>Fungi</taxon>
        <taxon>Dikarya</taxon>
        <taxon>Ascomycota</taxon>
        <taxon>Pezizomycotina</taxon>
        <taxon>Lecanoromycetes</taxon>
        <taxon>OSLEUM clade</taxon>
        <taxon>Lecanoromycetidae</taxon>
        <taxon>Lecanorales</taxon>
        <taxon>Lecanorineae</taxon>
        <taxon>Stereocaulaceae</taxon>
        <taxon>Lepraria</taxon>
    </lineage>
</organism>
<feature type="compositionally biased region" description="Low complexity" evidence="5">
    <location>
        <begin position="106"/>
        <end position="117"/>
    </location>
</feature>